<dbReference type="SUPFAM" id="SSF49265">
    <property type="entry name" value="Fibronectin type III"/>
    <property type="match status" value="1"/>
</dbReference>
<keyword evidence="7" id="KW-0418">Kinase</keyword>
<evidence type="ECO:0000256" key="11">
    <source>
        <dbReference type="ARBA" id="ARBA00023170"/>
    </source>
</evidence>
<dbReference type="InterPro" id="IPR013783">
    <property type="entry name" value="Ig-like_fold"/>
</dbReference>
<evidence type="ECO:0000256" key="2">
    <source>
        <dbReference type="ARBA" id="ARBA00006692"/>
    </source>
</evidence>
<dbReference type="InterPro" id="IPR013098">
    <property type="entry name" value="Ig_I-set"/>
</dbReference>
<feature type="domain" description="Ig-like" evidence="19">
    <location>
        <begin position="126"/>
        <end position="212"/>
    </location>
</feature>
<evidence type="ECO:0000313" key="22">
    <source>
        <dbReference type="Proteomes" id="UP001159427"/>
    </source>
</evidence>
<evidence type="ECO:0000313" key="21">
    <source>
        <dbReference type="EMBL" id="CAH3193110.1"/>
    </source>
</evidence>
<feature type="binding site" evidence="15">
    <location>
        <position position="756"/>
    </location>
    <ligand>
        <name>ATP</name>
        <dbReference type="ChEBI" id="CHEBI:30616"/>
    </ligand>
</feature>
<dbReference type="PROSITE" id="PS00109">
    <property type="entry name" value="PROTEIN_KINASE_TYR"/>
    <property type="match status" value="1"/>
</dbReference>
<dbReference type="Pfam" id="PF07679">
    <property type="entry name" value="I-set"/>
    <property type="match status" value="3"/>
</dbReference>
<keyword evidence="9 16" id="KW-0472">Membrane</keyword>
<feature type="domain" description="Ig-like" evidence="19">
    <location>
        <begin position="217"/>
        <end position="312"/>
    </location>
</feature>
<name>A0ABN8SPB1_9CNID</name>
<reference evidence="21 22" key="1">
    <citation type="submission" date="2022-05" db="EMBL/GenBank/DDBJ databases">
        <authorList>
            <consortium name="Genoscope - CEA"/>
            <person name="William W."/>
        </authorList>
    </citation>
    <scope>NUCLEOTIDE SEQUENCE [LARGE SCALE GENOMIC DNA]</scope>
</reference>
<keyword evidence="12" id="KW-0325">Glycoprotein</keyword>
<dbReference type="SMART" id="SM00409">
    <property type="entry name" value="IG"/>
    <property type="match status" value="5"/>
</dbReference>
<keyword evidence="4" id="KW-0808">Transferase</keyword>
<evidence type="ECO:0000256" key="15">
    <source>
        <dbReference type="PROSITE-ProRule" id="PRU10141"/>
    </source>
</evidence>
<dbReference type="Proteomes" id="UP001159427">
    <property type="component" value="Unassembled WGS sequence"/>
</dbReference>
<evidence type="ECO:0000256" key="14">
    <source>
        <dbReference type="ARBA" id="ARBA00051243"/>
    </source>
</evidence>
<sequence>MDSARWAFVVCLLFSTTVSKVDSQVGSSPVFQQKPRNVTEKLYETVYFPCQAIGFPKPTIKWVKYSSGNQETVIKTNGRVVIGRNRYLYILGVVWSDSGRYACIAENTHGRIIAYAHLNVVTESAPSWHVKPHNVTLYKGQIYYTLPCKTYGYPEPSYTWLKDNYPITPWDVDLAPRGKELIFLVARTWDSGKYTCTASNIKGSISESVYVSVVPDPSIIIQPENVSAYHGEAITLSCGVVSSNEQLSVSWTRYGKNVSDRDKLISFTQQTWNNERIYSLKISKVRKRHLGKYHCIVTNSKGSVTSNKAFISYTNSVVPLQIEVPKSEVITTEGADIELMCVFVGSPSPQITWYKDGQKLAENDSQVTVTLNNRCEAFLKLKSVTLLDAGKYGCEGGNLAGNVRGNITLFVKGENVKAVNPFQETKRDSIVKLQCIIMTPVFPDVVWYKDGEQLKIAKTSLKQQSNRIYSAELEIRSAQYSDTGFYTCMVQNLFGINSGNVTLKVKGSPEAPTNVTVKPQSLQTIQVTWVPGYDGGAHTIFTVQFKRSDSNSWTSTDAVNSNVTSTVLSNSEGWDGLFVFRVTAVNQFGSTESSEVSVVLTGKTDNPQQRTDQASPTGAIVGGVIGGLLLIVLIIVVVLFLRRMKEKRKTPSRPSPAVMYTVVNSENNKRNGMYDEATGIPRDRQDTYAYVSIRPDATSAMAMEVGGEYASIPRPKQWEVPKRNVRLDKALGSGHFGKVMKGFLKTRQGTQIVAVKMLKENADQQQKKEFLDELELMKTMAPHPNIVGLVGCCTKSAQPFIIVEFCSMGNLRDFLRSSHGKVVYANMAGNSLTLTCRDLLSFAWQCARGMGYLASQKVVHRDLAARNILVDKGHVCKIADFGLARDIYEKKQYLKLGEADLPLRWMAIESIFQGVTTTESDVWSFGILLWEIVTLGAHPYPALGRDQLIEELRSGYRMPKPKFCSDELYAIMWQCWQQDPASRPTFLELGKTLHRLMTAQTLSIDLDNYDRSYINATKELEL</sequence>
<dbReference type="SMART" id="SM00060">
    <property type="entry name" value="FN3"/>
    <property type="match status" value="1"/>
</dbReference>
<keyword evidence="6" id="KW-0677">Repeat</keyword>
<evidence type="ECO:0000256" key="1">
    <source>
        <dbReference type="ARBA" id="ARBA00004167"/>
    </source>
</evidence>
<evidence type="ECO:0000256" key="8">
    <source>
        <dbReference type="ARBA" id="ARBA00022989"/>
    </source>
</evidence>
<protein>
    <recommendedName>
        <fullName evidence="3">receptor protein-tyrosine kinase</fullName>
        <ecNumber evidence="3">2.7.10.1</ecNumber>
    </recommendedName>
</protein>
<keyword evidence="15" id="KW-0067">ATP-binding</keyword>
<dbReference type="InterPro" id="IPR008266">
    <property type="entry name" value="Tyr_kinase_AS"/>
</dbReference>
<dbReference type="InterPro" id="IPR007110">
    <property type="entry name" value="Ig-like_dom"/>
</dbReference>
<dbReference type="InterPro" id="IPR011009">
    <property type="entry name" value="Kinase-like_dom_sf"/>
</dbReference>
<evidence type="ECO:0000256" key="13">
    <source>
        <dbReference type="ARBA" id="ARBA00023319"/>
    </source>
</evidence>
<feature type="domain" description="Fibronectin type-III" evidence="20">
    <location>
        <begin position="511"/>
        <end position="604"/>
    </location>
</feature>
<keyword evidence="15" id="KW-0547">Nucleotide-binding</keyword>
<evidence type="ECO:0000256" key="16">
    <source>
        <dbReference type="SAM" id="Phobius"/>
    </source>
</evidence>
<keyword evidence="17" id="KW-0732">Signal</keyword>
<keyword evidence="10" id="KW-1015">Disulfide bond</keyword>
<dbReference type="Gene3D" id="2.60.40.10">
    <property type="entry name" value="Immunoglobulins"/>
    <property type="match status" value="6"/>
</dbReference>
<dbReference type="InterPro" id="IPR017441">
    <property type="entry name" value="Protein_kinase_ATP_BS"/>
</dbReference>
<dbReference type="InterPro" id="IPR036179">
    <property type="entry name" value="Ig-like_dom_sf"/>
</dbReference>
<dbReference type="PANTHER" id="PTHR24416">
    <property type="entry name" value="TYROSINE-PROTEIN KINASE RECEPTOR"/>
    <property type="match status" value="1"/>
</dbReference>
<evidence type="ECO:0000256" key="4">
    <source>
        <dbReference type="ARBA" id="ARBA00022679"/>
    </source>
</evidence>
<dbReference type="InterPro" id="IPR020635">
    <property type="entry name" value="Tyr_kinase_cat_dom"/>
</dbReference>
<evidence type="ECO:0000259" key="19">
    <source>
        <dbReference type="PROSITE" id="PS50835"/>
    </source>
</evidence>
<dbReference type="Pfam" id="PF13927">
    <property type="entry name" value="Ig_3"/>
    <property type="match status" value="2"/>
</dbReference>
<evidence type="ECO:0000256" key="9">
    <source>
        <dbReference type="ARBA" id="ARBA00023136"/>
    </source>
</evidence>
<dbReference type="PANTHER" id="PTHR24416:SF611">
    <property type="entry name" value="TYROSINE-PROTEIN KINASE TRANSMEMBRANE RECEPTOR ROR"/>
    <property type="match status" value="1"/>
</dbReference>
<keyword evidence="13" id="KW-0393">Immunoglobulin domain</keyword>
<dbReference type="SMART" id="SM00219">
    <property type="entry name" value="TyrKc"/>
    <property type="match status" value="1"/>
</dbReference>
<dbReference type="CDD" id="cd00063">
    <property type="entry name" value="FN3"/>
    <property type="match status" value="1"/>
</dbReference>
<accession>A0ABN8SPB1</accession>
<feature type="domain" description="Ig-like" evidence="19">
    <location>
        <begin position="414"/>
        <end position="506"/>
    </location>
</feature>
<evidence type="ECO:0000256" key="5">
    <source>
        <dbReference type="ARBA" id="ARBA00022692"/>
    </source>
</evidence>
<dbReference type="Gene3D" id="1.10.510.10">
    <property type="entry name" value="Transferase(Phosphotransferase) domain 1"/>
    <property type="match status" value="1"/>
</dbReference>
<comment type="subcellular location">
    <subcellularLocation>
        <location evidence="1">Membrane</location>
        <topology evidence="1">Single-pass membrane protein</topology>
    </subcellularLocation>
</comment>
<dbReference type="SUPFAM" id="SSF56112">
    <property type="entry name" value="Protein kinase-like (PK-like)"/>
    <property type="match status" value="1"/>
</dbReference>
<dbReference type="InterPro" id="IPR003961">
    <property type="entry name" value="FN3_dom"/>
</dbReference>
<dbReference type="PROSITE" id="PS00107">
    <property type="entry name" value="PROTEIN_KINASE_ATP"/>
    <property type="match status" value="1"/>
</dbReference>
<dbReference type="InterPro" id="IPR003598">
    <property type="entry name" value="Ig_sub2"/>
</dbReference>
<evidence type="ECO:0000259" key="18">
    <source>
        <dbReference type="PROSITE" id="PS50011"/>
    </source>
</evidence>
<comment type="similarity">
    <text evidence="2">Belongs to the protein kinase superfamily. CAMK Ser/Thr protein kinase family.</text>
</comment>
<comment type="catalytic activity">
    <reaction evidence="14">
        <text>L-tyrosyl-[protein] + ATP = O-phospho-L-tyrosyl-[protein] + ADP + H(+)</text>
        <dbReference type="Rhea" id="RHEA:10596"/>
        <dbReference type="Rhea" id="RHEA-COMP:10136"/>
        <dbReference type="Rhea" id="RHEA-COMP:20101"/>
        <dbReference type="ChEBI" id="CHEBI:15378"/>
        <dbReference type="ChEBI" id="CHEBI:30616"/>
        <dbReference type="ChEBI" id="CHEBI:46858"/>
        <dbReference type="ChEBI" id="CHEBI:61978"/>
        <dbReference type="ChEBI" id="CHEBI:456216"/>
        <dbReference type="EC" id="2.7.10.1"/>
    </reaction>
</comment>
<evidence type="ECO:0000256" key="12">
    <source>
        <dbReference type="ARBA" id="ARBA00023180"/>
    </source>
</evidence>
<dbReference type="SUPFAM" id="SSF48726">
    <property type="entry name" value="Immunoglobulin"/>
    <property type="match status" value="5"/>
</dbReference>
<feature type="signal peptide" evidence="17">
    <location>
        <begin position="1"/>
        <end position="23"/>
    </location>
</feature>
<evidence type="ECO:0000256" key="10">
    <source>
        <dbReference type="ARBA" id="ARBA00023157"/>
    </source>
</evidence>
<feature type="chain" id="PRO_5046453200" description="receptor protein-tyrosine kinase" evidence="17">
    <location>
        <begin position="24"/>
        <end position="1022"/>
    </location>
</feature>
<dbReference type="InterPro" id="IPR000719">
    <property type="entry name" value="Prot_kinase_dom"/>
</dbReference>
<proteinExistence type="inferred from homology"/>
<feature type="transmembrane region" description="Helical" evidence="16">
    <location>
        <begin position="619"/>
        <end position="641"/>
    </location>
</feature>
<comment type="caution">
    <text evidence="21">The sequence shown here is derived from an EMBL/GenBank/DDBJ whole genome shotgun (WGS) entry which is preliminary data.</text>
</comment>
<feature type="domain" description="Ig-like" evidence="19">
    <location>
        <begin position="29"/>
        <end position="119"/>
    </location>
</feature>
<keyword evidence="8 16" id="KW-1133">Transmembrane helix</keyword>
<dbReference type="PROSITE" id="PS50835">
    <property type="entry name" value="IG_LIKE"/>
    <property type="match status" value="5"/>
</dbReference>
<dbReference type="InterPro" id="IPR003599">
    <property type="entry name" value="Ig_sub"/>
</dbReference>
<evidence type="ECO:0000256" key="3">
    <source>
        <dbReference type="ARBA" id="ARBA00011902"/>
    </source>
</evidence>
<dbReference type="Gene3D" id="3.30.200.20">
    <property type="entry name" value="Phosphorylase Kinase, domain 1"/>
    <property type="match status" value="1"/>
</dbReference>
<gene>
    <name evidence="21" type="ORF">PEVE_00025176</name>
</gene>
<dbReference type="PROSITE" id="PS50011">
    <property type="entry name" value="PROTEIN_KINASE_DOM"/>
    <property type="match status" value="1"/>
</dbReference>
<evidence type="ECO:0000256" key="17">
    <source>
        <dbReference type="SAM" id="SignalP"/>
    </source>
</evidence>
<keyword evidence="22" id="KW-1185">Reference proteome</keyword>
<feature type="domain" description="Ig-like" evidence="19">
    <location>
        <begin position="319"/>
        <end position="408"/>
    </location>
</feature>
<evidence type="ECO:0000259" key="20">
    <source>
        <dbReference type="PROSITE" id="PS50853"/>
    </source>
</evidence>
<dbReference type="CDD" id="cd00192">
    <property type="entry name" value="PTKc"/>
    <property type="match status" value="1"/>
</dbReference>
<dbReference type="PROSITE" id="PS50853">
    <property type="entry name" value="FN3"/>
    <property type="match status" value="1"/>
</dbReference>
<dbReference type="InterPro" id="IPR036116">
    <property type="entry name" value="FN3_sf"/>
</dbReference>
<dbReference type="Pfam" id="PF07714">
    <property type="entry name" value="PK_Tyr_Ser-Thr"/>
    <property type="match status" value="1"/>
</dbReference>
<dbReference type="InterPro" id="IPR050122">
    <property type="entry name" value="RTK"/>
</dbReference>
<organism evidence="21 22">
    <name type="scientific">Porites evermanni</name>
    <dbReference type="NCBI Taxonomy" id="104178"/>
    <lineage>
        <taxon>Eukaryota</taxon>
        <taxon>Metazoa</taxon>
        <taxon>Cnidaria</taxon>
        <taxon>Anthozoa</taxon>
        <taxon>Hexacorallia</taxon>
        <taxon>Scleractinia</taxon>
        <taxon>Fungiina</taxon>
        <taxon>Poritidae</taxon>
        <taxon>Porites</taxon>
    </lineage>
</organism>
<keyword evidence="5 16" id="KW-0812">Transmembrane</keyword>
<evidence type="ECO:0000256" key="6">
    <source>
        <dbReference type="ARBA" id="ARBA00022737"/>
    </source>
</evidence>
<dbReference type="SMART" id="SM00408">
    <property type="entry name" value="IGc2"/>
    <property type="match status" value="5"/>
</dbReference>
<evidence type="ECO:0000256" key="7">
    <source>
        <dbReference type="ARBA" id="ARBA00022777"/>
    </source>
</evidence>
<keyword evidence="11" id="KW-0675">Receptor</keyword>
<dbReference type="PRINTS" id="PR00109">
    <property type="entry name" value="TYRKINASE"/>
</dbReference>
<dbReference type="InterPro" id="IPR001245">
    <property type="entry name" value="Ser-Thr/Tyr_kinase_cat_dom"/>
</dbReference>
<feature type="domain" description="Protein kinase" evidence="18">
    <location>
        <begin position="725"/>
        <end position="997"/>
    </location>
</feature>
<dbReference type="EC" id="2.7.10.1" evidence="3"/>
<dbReference type="EMBL" id="CALNXI010003385">
    <property type="protein sequence ID" value="CAH3193110.1"/>
    <property type="molecule type" value="Genomic_DNA"/>
</dbReference>
<dbReference type="CDD" id="cd00096">
    <property type="entry name" value="Ig"/>
    <property type="match status" value="3"/>
</dbReference>